<protein>
    <submittedName>
        <fullName evidence="2">Uncharacterized protein</fullName>
    </submittedName>
</protein>
<dbReference type="EMBL" id="JADFTS010000001">
    <property type="protein sequence ID" value="KAF9623975.1"/>
    <property type="molecule type" value="Genomic_DNA"/>
</dbReference>
<dbReference type="OrthoDB" id="261960at2759"/>
<evidence type="ECO:0000313" key="3">
    <source>
        <dbReference type="Proteomes" id="UP000631114"/>
    </source>
</evidence>
<evidence type="ECO:0000313" key="2">
    <source>
        <dbReference type="EMBL" id="KAF9623975.1"/>
    </source>
</evidence>
<name>A0A835IRW3_9MAGN</name>
<evidence type="ECO:0000256" key="1">
    <source>
        <dbReference type="SAM" id="MobiDB-lite"/>
    </source>
</evidence>
<dbReference type="AlphaFoldDB" id="A0A835IRW3"/>
<reference evidence="2 3" key="1">
    <citation type="submission" date="2020-10" db="EMBL/GenBank/DDBJ databases">
        <title>The Coptis chinensis genome and diversification of protoberbering-type alkaloids.</title>
        <authorList>
            <person name="Wang B."/>
            <person name="Shu S."/>
            <person name="Song C."/>
            <person name="Liu Y."/>
        </authorList>
    </citation>
    <scope>NUCLEOTIDE SEQUENCE [LARGE SCALE GENOMIC DNA]</scope>
    <source>
        <strain evidence="2">HL-2020</strain>
        <tissue evidence="2">Leaf</tissue>
    </source>
</reference>
<dbReference type="Proteomes" id="UP000631114">
    <property type="component" value="Unassembled WGS sequence"/>
</dbReference>
<accession>A0A835IRW3</accession>
<keyword evidence="3" id="KW-1185">Reference proteome</keyword>
<proteinExistence type="predicted"/>
<feature type="compositionally biased region" description="Polar residues" evidence="1">
    <location>
        <begin position="88"/>
        <end position="99"/>
    </location>
</feature>
<feature type="region of interest" description="Disordered" evidence="1">
    <location>
        <begin position="33"/>
        <end position="99"/>
    </location>
</feature>
<organism evidence="2 3">
    <name type="scientific">Coptis chinensis</name>
    <dbReference type="NCBI Taxonomy" id="261450"/>
    <lineage>
        <taxon>Eukaryota</taxon>
        <taxon>Viridiplantae</taxon>
        <taxon>Streptophyta</taxon>
        <taxon>Embryophyta</taxon>
        <taxon>Tracheophyta</taxon>
        <taxon>Spermatophyta</taxon>
        <taxon>Magnoliopsida</taxon>
        <taxon>Ranunculales</taxon>
        <taxon>Ranunculaceae</taxon>
        <taxon>Coptidoideae</taxon>
        <taxon>Coptis</taxon>
    </lineage>
</organism>
<feature type="compositionally biased region" description="Low complexity" evidence="1">
    <location>
        <begin position="37"/>
        <end position="51"/>
    </location>
</feature>
<comment type="caution">
    <text evidence="2">The sequence shown here is derived from an EMBL/GenBank/DDBJ whole genome shotgun (WGS) entry which is preliminary data.</text>
</comment>
<gene>
    <name evidence="2" type="ORF">IFM89_007418</name>
</gene>
<sequence length="99" mass="10574">MVMKRRMQDELWCGSQASPIVIEDESCSDVSQAFSPSWLSGESSTCSSGSSTRALDEVPSKRSRLAGNFAGRNTSNVERKSGIVENSVPASTSSSISDH</sequence>